<dbReference type="Proteomes" id="UP000677668">
    <property type="component" value="Chromosome 2"/>
</dbReference>
<proteinExistence type="predicted"/>
<dbReference type="Pfam" id="PF14332">
    <property type="entry name" value="DUF4388"/>
    <property type="match status" value="1"/>
</dbReference>
<gene>
    <name evidence="2" type="ORF">J8C05_13385</name>
</gene>
<evidence type="ECO:0000259" key="1">
    <source>
        <dbReference type="Pfam" id="PF14332"/>
    </source>
</evidence>
<sequence>MATFGSLSDLDLLTLTQILCRAGRLAALELVQDEQCGWIYFENGRVVLTPCWTRWLASRRLLALLRWKSGRFRVIPGFLCP</sequence>
<accession>A0ABX8B646</accession>
<organism evidence="2 3">
    <name type="scientific">Chloracidobacterium sp. N</name>
    <dbReference type="NCBI Taxonomy" id="2821540"/>
    <lineage>
        <taxon>Bacteria</taxon>
        <taxon>Pseudomonadati</taxon>
        <taxon>Acidobacteriota</taxon>
        <taxon>Terriglobia</taxon>
        <taxon>Terriglobales</taxon>
        <taxon>Acidobacteriaceae</taxon>
        <taxon>Chloracidobacterium</taxon>
        <taxon>Chloracidobacterium aggregatum</taxon>
    </lineage>
</organism>
<feature type="domain" description="PatA-like N-terminal" evidence="1">
    <location>
        <begin position="5"/>
        <end position="77"/>
    </location>
</feature>
<keyword evidence="3" id="KW-1185">Reference proteome</keyword>
<dbReference type="RefSeq" id="WP_211423258.1">
    <property type="nucleotide sequence ID" value="NZ_CP072643.1"/>
</dbReference>
<dbReference type="InterPro" id="IPR025497">
    <property type="entry name" value="PatA-like_N"/>
</dbReference>
<dbReference type="EMBL" id="CP072643">
    <property type="protein sequence ID" value="QUV95016.1"/>
    <property type="molecule type" value="Genomic_DNA"/>
</dbReference>
<protein>
    <submittedName>
        <fullName evidence="2">DUF4388 domain-containing protein</fullName>
    </submittedName>
</protein>
<evidence type="ECO:0000313" key="3">
    <source>
        <dbReference type="Proteomes" id="UP000677668"/>
    </source>
</evidence>
<reference evidence="2 3" key="1">
    <citation type="submission" date="2021-03" db="EMBL/GenBank/DDBJ databases">
        <title>Genomic and phenotypic characterization of Chloracidobacterium isolates provides evidence for multiple species.</title>
        <authorList>
            <person name="Saini M.K."/>
            <person name="Costas A.M.G."/>
            <person name="Tank M."/>
            <person name="Bryant D.A."/>
        </authorList>
    </citation>
    <scope>NUCLEOTIDE SEQUENCE [LARGE SCALE GENOMIC DNA]</scope>
    <source>
        <strain evidence="2 3">N</strain>
    </source>
</reference>
<name>A0ABX8B646_9BACT</name>
<evidence type="ECO:0000313" key="2">
    <source>
        <dbReference type="EMBL" id="QUV95016.1"/>
    </source>
</evidence>